<dbReference type="InterPro" id="IPR016047">
    <property type="entry name" value="M23ase_b-sheet_dom"/>
</dbReference>
<dbReference type="PANTHER" id="PTHR21666:SF289">
    <property type="entry name" value="L-ALA--D-GLU ENDOPEPTIDASE"/>
    <property type="match status" value="1"/>
</dbReference>
<evidence type="ECO:0000256" key="4">
    <source>
        <dbReference type="SAM" id="SignalP"/>
    </source>
</evidence>
<evidence type="ECO:0000256" key="2">
    <source>
        <dbReference type="SAM" id="Coils"/>
    </source>
</evidence>
<dbReference type="InterPro" id="IPR011055">
    <property type="entry name" value="Dup_hybrid_motif"/>
</dbReference>
<organism evidence="6 7">
    <name type="scientific">Filimonas zeae</name>
    <dbReference type="NCBI Taxonomy" id="1737353"/>
    <lineage>
        <taxon>Bacteria</taxon>
        <taxon>Pseudomonadati</taxon>
        <taxon>Bacteroidota</taxon>
        <taxon>Chitinophagia</taxon>
        <taxon>Chitinophagales</taxon>
        <taxon>Chitinophagaceae</taxon>
        <taxon>Filimonas</taxon>
    </lineage>
</organism>
<evidence type="ECO:0000256" key="3">
    <source>
        <dbReference type="SAM" id="MobiDB-lite"/>
    </source>
</evidence>
<feature type="coiled-coil region" evidence="2">
    <location>
        <begin position="21"/>
        <end position="59"/>
    </location>
</feature>
<protein>
    <recommendedName>
        <fullName evidence="5">M23ase beta-sheet core domain-containing protein</fullName>
    </recommendedName>
</protein>
<dbReference type="EMBL" id="BMIB01000005">
    <property type="protein sequence ID" value="GGH79912.1"/>
    <property type="molecule type" value="Genomic_DNA"/>
</dbReference>
<reference evidence="6" key="1">
    <citation type="journal article" date="2014" name="Int. J. Syst. Evol. Microbiol.">
        <title>Complete genome sequence of Corynebacterium casei LMG S-19264T (=DSM 44701T), isolated from a smear-ripened cheese.</title>
        <authorList>
            <consortium name="US DOE Joint Genome Institute (JGI-PGF)"/>
            <person name="Walter F."/>
            <person name="Albersmeier A."/>
            <person name="Kalinowski J."/>
            <person name="Ruckert C."/>
        </authorList>
    </citation>
    <scope>NUCLEOTIDE SEQUENCE</scope>
    <source>
        <strain evidence="6">CGMCC 1.15290</strain>
    </source>
</reference>
<reference evidence="6" key="2">
    <citation type="submission" date="2020-09" db="EMBL/GenBank/DDBJ databases">
        <authorList>
            <person name="Sun Q."/>
            <person name="Zhou Y."/>
        </authorList>
    </citation>
    <scope>NUCLEOTIDE SEQUENCE</scope>
    <source>
        <strain evidence="6">CGMCC 1.15290</strain>
    </source>
</reference>
<dbReference type="PANTHER" id="PTHR21666">
    <property type="entry name" value="PEPTIDASE-RELATED"/>
    <property type="match status" value="1"/>
</dbReference>
<dbReference type="RefSeq" id="WP_188957663.1">
    <property type="nucleotide sequence ID" value="NZ_BMIB01000005.1"/>
</dbReference>
<evidence type="ECO:0000259" key="5">
    <source>
        <dbReference type="Pfam" id="PF01551"/>
    </source>
</evidence>
<comment type="caution">
    <text evidence="6">The sequence shown here is derived from an EMBL/GenBank/DDBJ whole genome shotgun (WGS) entry which is preliminary data.</text>
</comment>
<feature type="chain" id="PRO_5037617516" description="M23ase beta-sheet core domain-containing protein" evidence="4">
    <location>
        <begin position="22"/>
        <end position="487"/>
    </location>
</feature>
<keyword evidence="1 4" id="KW-0732">Signal</keyword>
<dbReference type="Gene3D" id="2.70.70.10">
    <property type="entry name" value="Glucose Permease (Domain IIA)"/>
    <property type="match status" value="1"/>
</dbReference>
<evidence type="ECO:0000256" key="1">
    <source>
        <dbReference type="ARBA" id="ARBA00022729"/>
    </source>
</evidence>
<proteinExistence type="predicted"/>
<name>A0A917MYX6_9BACT</name>
<feature type="domain" description="M23ase beta-sheet core" evidence="5">
    <location>
        <begin position="390"/>
        <end position="480"/>
    </location>
</feature>
<sequence length="487" mass="54598">MMTKKLFFSLIALLVAFSGIAQQTREEIQKKQQDLQQELAELNKTYDEIKKNKKQSIGQLALVQRKIRAREELVSTLNKDLRRIDDDIYLTTLEMNRMRRELDTLKQNYAQSLVFAYKNRSNYDYLNFIFSATSFNDAMKRVAYLRSYRQYRTTQVDNIVKTQQVLGEKANFLTNSKTDKNKALKEHGQQLVVLEDDKKEKDKVVEVLKGQESDIASQIKAHQQAREKLNKALQIAIRREREERIRQEKERLAREKEARDRAAAEEERKRKIAAAAEKAAADKAAAERAAQNKPATPTTPATAAPDKTTTVQQPPKTTPRPTETVTGMVGTSGGVSNRDYNVFESTPEGLTMSLNFESNRGRLPWPVDKGFVSIHFGPYTIPGTNLRGVSDGITISTPKGISVKSVADGEVSTVADMGGTQAVIIIHGKYFTTYSNLSSANVSRGDKVKAGTLLGKAAEGDDGEGQITFMVSNDKTNLNPEVWLKKR</sequence>
<dbReference type="AlphaFoldDB" id="A0A917MYX6"/>
<dbReference type="CDD" id="cd12797">
    <property type="entry name" value="M23_peptidase"/>
    <property type="match status" value="1"/>
</dbReference>
<dbReference type="Gene3D" id="6.10.250.3150">
    <property type="match status" value="1"/>
</dbReference>
<evidence type="ECO:0000313" key="6">
    <source>
        <dbReference type="EMBL" id="GGH79912.1"/>
    </source>
</evidence>
<dbReference type="InterPro" id="IPR050570">
    <property type="entry name" value="Cell_wall_metabolism_enzyme"/>
</dbReference>
<dbReference type="Proteomes" id="UP000627292">
    <property type="component" value="Unassembled WGS sequence"/>
</dbReference>
<feature type="compositionally biased region" description="Basic and acidic residues" evidence="3">
    <location>
        <begin position="251"/>
        <end position="269"/>
    </location>
</feature>
<dbReference type="GO" id="GO:0004222">
    <property type="term" value="F:metalloendopeptidase activity"/>
    <property type="evidence" value="ECO:0007669"/>
    <property type="project" value="TreeGrafter"/>
</dbReference>
<dbReference type="SUPFAM" id="SSF51261">
    <property type="entry name" value="Duplicated hybrid motif"/>
    <property type="match status" value="1"/>
</dbReference>
<keyword evidence="7" id="KW-1185">Reference proteome</keyword>
<gene>
    <name evidence="6" type="ORF">GCM10011379_50000</name>
</gene>
<feature type="region of interest" description="Disordered" evidence="3">
    <location>
        <begin position="251"/>
        <end position="338"/>
    </location>
</feature>
<keyword evidence="2" id="KW-0175">Coiled coil</keyword>
<feature type="signal peptide" evidence="4">
    <location>
        <begin position="1"/>
        <end position="21"/>
    </location>
</feature>
<accession>A0A917MYX6</accession>
<dbReference type="Pfam" id="PF01551">
    <property type="entry name" value="Peptidase_M23"/>
    <property type="match status" value="1"/>
</dbReference>
<feature type="compositionally biased region" description="Low complexity" evidence="3">
    <location>
        <begin position="287"/>
        <end position="329"/>
    </location>
</feature>
<evidence type="ECO:0000313" key="7">
    <source>
        <dbReference type="Proteomes" id="UP000627292"/>
    </source>
</evidence>